<gene>
    <name evidence="9" type="ORF">A8990_1173</name>
</gene>
<evidence type="ECO:0000256" key="4">
    <source>
        <dbReference type="ARBA" id="ARBA00022692"/>
    </source>
</evidence>
<evidence type="ECO:0000313" key="10">
    <source>
        <dbReference type="Proteomes" id="UP000256304"/>
    </source>
</evidence>
<name>A0A3D9RRR6_9BACL</name>
<evidence type="ECO:0000256" key="7">
    <source>
        <dbReference type="RuleBase" id="RU363032"/>
    </source>
</evidence>
<evidence type="ECO:0000256" key="1">
    <source>
        <dbReference type="ARBA" id="ARBA00004651"/>
    </source>
</evidence>
<dbReference type="SUPFAM" id="SSF161098">
    <property type="entry name" value="MetI-like"/>
    <property type="match status" value="1"/>
</dbReference>
<reference evidence="9 10" key="1">
    <citation type="submission" date="2018-08" db="EMBL/GenBank/DDBJ databases">
        <title>Genomic Encyclopedia of Type Strains, Phase III (KMG-III): the genomes of soil and plant-associated and newly described type strains.</title>
        <authorList>
            <person name="Whitman W."/>
        </authorList>
    </citation>
    <scope>NUCLEOTIDE SEQUENCE [LARGE SCALE GENOMIC DNA]</scope>
    <source>
        <strain evidence="9 10">CGMCC 1.10966</strain>
    </source>
</reference>
<dbReference type="AlphaFoldDB" id="A0A3D9RRR6"/>
<evidence type="ECO:0000256" key="6">
    <source>
        <dbReference type="ARBA" id="ARBA00023136"/>
    </source>
</evidence>
<dbReference type="Proteomes" id="UP000256304">
    <property type="component" value="Unassembled WGS sequence"/>
</dbReference>
<evidence type="ECO:0000256" key="3">
    <source>
        <dbReference type="ARBA" id="ARBA00022475"/>
    </source>
</evidence>
<organism evidence="9 10">
    <name type="scientific">Paenibacillus taihuensis</name>
    <dbReference type="NCBI Taxonomy" id="1156355"/>
    <lineage>
        <taxon>Bacteria</taxon>
        <taxon>Bacillati</taxon>
        <taxon>Bacillota</taxon>
        <taxon>Bacilli</taxon>
        <taxon>Bacillales</taxon>
        <taxon>Paenibacillaceae</taxon>
        <taxon>Paenibacillus</taxon>
    </lineage>
</organism>
<keyword evidence="10" id="KW-1185">Reference proteome</keyword>
<dbReference type="GO" id="GO:0005886">
    <property type="term" value="C:plasma membrane"/>
    <property type="evidence" value="ECO:0007669"/>
    <property type="project" value="UniProtKB-SubCell"/>
</dbReference>
<dbReference type="RefSeq" id="WP_116189887.1">
    <property type="nucleotide sequence ID" value="NZ_QTTN01000017.1"/>
</dbReference>
<comment type="caution">
    <text evidence="9">The sequence shown here is derived from an EMBL/GenBank/DDBJ whole genome shotgun (WGS) entry which is preliminary data.</text>
</comment>
<comment type="similarity">
    <text evidence="7">Belongs to the binding-protein-dependent transport system permease family.</text>
</comment>
<keyword evidence="4 7" id="KW-0812">Transmembrane</keyword>
<evidence type="ECO:0000256" key="2">
    <source>
        <dbReference type="ARBA" id="ARBA00022448"/>
    </source>
</evidence>
<feature type="domain" description="ABC transmembrane type-1" evidence="8">
    <location>
        <begin position="72"/>
        <end position="281"/>
    </location>
</feature>
<evidence type="ECO:0000313" key="9">
    <source>
        <dbReference type="EMBL" id="REE82639.1"/>
    </source>
</evidence>
<dbReference type="InterPro" id="IPR035906">
    <property type="entry name" value="MetI-like_sf"/>
</dbReference>
<dbReference type="Gene3D" id="1.10.3720.10">
    <property type="entry name" value="MetI-like"/>
    <property type="match status" value="1"/>
</dbReference>
<dbReference type="PROSITE" id="PS50928">
    <property type="entry name" value="ABC_TM1"/>
    <property type="match status" value="1"/>
</dbReference>
<sequence length="296" mass="33161">MVNHRSKLESLAIYLLLIVGSVVMFYPFLFQVLASFGSNIDYYNTVIIPIPTELHLDRYLSLIHNPLIYHYLINTLIRCVYYIVVTCFVALIASYVFTKLRFKGRDTVFIIFLTSMMVPGQVTLIPTYLLFARFPFMGGNDWMGQGGHGMIDTWGALLLGSGIVNVAAIFLVKQTMESIPFEYEEAARIDGAGVFRTIFGIYLPMTRAVLAVIVITTFIAIWNDYLWPLVAINSPGIQVINTGVTNLLSTMMSSGQVPMYPDFFALTAIVMLPPIVVYLLLQRNFIQGYAMAGVKG</sequence>
<feature type="transmembrane region" description="Helical" evidence="7">
    <location>
        <begin position="151"/>
        <end position="172"/>
    </location>
</feature>
<protein>
    <submittedName>
        <fullName evidence="9">Multiple sugar transport system permease protein</fullName>
    </submittedName>
</protein>
<feature type="transmembrane region" description="Helical" evidence="7">
    <location>
        <begin position="12"/>
        <end position="34"/>
    </location>
</feature>
<dbReference type="CDD" id="cd06261">
    <property type="entry name" value="TM_PBP2"/>
    <property type="match status" value="1"/>
</dbReference>
<evidence type="ECO:0000256" key="5">
    <source>
        <dbReference type="ARBA" id="ARBA00022989"/>
    </source>
</evidence>
<feature type="transmembrane region" description="Helical" evidence="7">
    <location>
        <begin position="193"/>
        <end position="222"/>
    </location>
</feature>
<keyword evidence="5 7" id="KW-1133">Transmembrane helix</keyword>
<dbReference type="PANTHER" id="PTHR43744:SF8">
    <property type="entry name" value="SN-GLYCEROL-3-PHOSPHATE TRANSPORT SYSTEM PERMEASE PROTEIN UGPE"/>
    <property type="match status" value="1"/>
</dbReference>
<feature type="transmembrane region" description="Helical" evidence="7">
    <location>
        <begin position="263"/>
        <end position="281"/>
    </location>
</feature>
<dbReference type="GO" id="GO:0055085">
    <property type="term" value="P:transmembrane transport"/>
    <property type="evidence" value="ECO:0007669"/>
    <property type="project" value="InterPro"/>
</dbReference>
<dbReference type="PANTHER" id="PTHR43744">
    <property type="entry name" value="ABC TRANSPORTER PERMEASE PROTEIN MG189-RELATED-RELATED"/>
    <property type="match status" value="1"/>
</dbReference>
<proteinExistence type="inferred from homology"/>
<dbReference type="InterPro" id="IPR000515">
    <property type="entry name" value="MetI-like"/>
</dbReference>
<feature type="transmembrane region" description="Helical" evidence="7">
    <location>
        <begin position="68"/>
        <end position="97"/>
    </location>
</feature>
<evidence type="ECO:0000259" key="8">
    <source>
        <dbReference type="PROSITE" id="PS50928"/>
    </source>
</evidence>
<feature type="transmembrane region" description="Helical" evidence="7">
    <location>
        <begin position="109"/>
        <end position="131"/>
    </location>
</feature>
<dbReference type="OrthoDB" id="2539884at2"/>
<keyword evidence="2 7" id="KW-0813">Transport</keyword>
<keyword evidence="6 7" id="KW-0472">Membrane</keyword>
<comment type="subcellular location">
    <subcellularLocation>
        <location evidence="1 7">Cell membrane</location>
        <topology evidence="1 7">Multi-pass membrane protein</topology>
    </subcellularLocation>
</comment>
<keyword evidence="3" id="KW-1003">Cell membrane</keyword>
<dbReference type="EMBL" id="QTTN01000017">
    <property type="protein sequence ID" value="REE82639.1"/>
    <property type="molecule type" value="Genomic_DNA"/>
</dbReference>
<keyword evidence="9" id="KW-0762">Sugar transport</keyword>
<accession>A0A3D9RRR6</accession>
<dbReference type="Pfam" id="PF00528">
    <property type="entry name" value="BPD_transp_1"/>
    <property type="match status" value="1"/>
</dbReference>